<proteinExistence type="predicted"/>
<dbReference type="GeneID" id="8235978"/>
<dbReference type="EnsemblMetazoa" id="PHUM494520-RA">
    <property type="protein sequence ID" value="PHUM494520-PA"/>
    <property type="gene ID" value="PHUM494520"/>
</dbReference>
<dbReference type="KEGG" id="phu:Phum_PHUM494520"/>
<protein>
    <recommendedName>
        <fullName evidence="4">Protein aurora borealis</fullName>
    </recommendedName>
</protein>
<accession>E0VX37</accession>
<dbReference type="AlphaFoldDB" id="E0VX37"/>
<dbReference type="RefSeq" id="XP_002430681.1">
    <property type="nucleotide sequence ID" value="XM_002430636.1"/>
</dbReference>
<evidence type="ECO:0000313" key="3">
    <source>
        <dbReference type="Proteomes" id="UP000009046"/>
    </source>
</evidence>
<evidence type="ECO:0000313" key="2">
    <source>
        <dbReference type="EnsemblMetazoa" id="PHUM494520-PA"/>
    </source>
</evidence>
<keyword evidence="3" id="KW-1185">Reference proteome</keyword>
<dbReference type="EMBL" id="DS235827">
    <property type="protein sequence ID" value="EEB17943.1"/>
    <property type="molecule type" value="Genomic_DNA"/>
</dbReference>
<sequence>MVNMESPLRVDLRNQRVKQTTREKCTVVDQHTQTDLTFPPELPPDLKAILSRYCLFGNTDSDSTDSNESDLINFSGSRKKLFIRNFNCVTPNQKKDNGGCFSPLRTSALSSPELSPVSDSSAMDISVRSINTTKLDFSNDVSMSEKENLLSNEWNFKESSTPRVLSKPSDIAF</sequence>
<reference evidence="1" key="2">
    <citation type="submission" date="2007-04" db="EMBL/GenBank/DDBJ databases">
        <title>The genome of the human body louse.</title>
        <authorList>
            <consortium name="The Human Body Louse Genome Consortium"/>
            <person name="Kirkness E."/>
            <person name="Walenz B."/>
            <person name="Hass B."/>
            <person name="Bruggner R."/>
            <person name="Strausberg R."/>
        </authorList>
    </citation>
    <scope>NUCLEOTIDE SEQUENCE</scope>
    <source>
        <strain evidence="1">USDA</strain>
    </source>
</reference>
<reference evidence="2" key="3">
    <citation type="submission" date="2020-05" db="UniProtKB">
        <authorList>
            <consortium name="EnsemblMetazoa"/>
        </authorList>
    </citation>
    <scope>IDENTIFICATION</scope>
    <source>
        <strain evidence="2">USDA</strain>
    </source>
</reference>
<gene>
    <name evidence="2" type="primary">8235978</name>
    <name evidence="1" type="ORF">Phum_PHUM494520</name>
</gene>
<reference evidence="1" key="1">
    <citation type="submission" date="2007-04" db="EMBL/GenBank/DDBJ databases">
        <title>Annotation of Pediculus humanus corporis strain USDA.</title>
        <authorList>
            <person name="Kirkness E."/>
            <person name="Hannick L."/>
            <person name="Hass B."/>
            <person name="Bruggner R."/>
            <person name="Lawson D."/>
            <person name="Bidwell S."/>
            <person name="Joardar V."/>
            <person name="Caler E."/>
            <person name="Walenz B."/>
            <person name="Inman J."/>
            <person name="Schobel S."/>
            <person name="Galinsky K."/>
            <person name="Amedeo P."/>
            <person name="Strausberg R."/>
        </authorList>
    </citation>
    <scope>NUCLEOTIDE SEQUENCE</scope>
    <source>
        <strain evidence="1">USDA</strain>
    </source>
</reference>
<dbReference type="VEuPathDB" id="VectorBase:PHUM494520"/>
<name>E0VX37_PEDHC</name>
<dbReference type="Proteomes" id="UP000009046">
    <property type="component" value="Unassembled WGS sequence"/>
</dbReference>
<dbReference type="CTD" id="8235978"/>
<dbReference type="EMBL" id="AAZO01005987">
    <property type="status" value="NOT_ANNOTATED_CDS"/>
    <property type="molecule type" value="Genomic_DNA"/>
</dbReference>
<evidence type="ECO:0008006" key="4">
    <source>
        <dbReference type="Google" id="ProtNLM"/>
    </source>
</evidence>
<organism>
    <name type="scientific">Pediculus humanus subsp. corporis</name>
    <name type="common">Body louse</name>
    <dbReference type="NCBI Taxonomy" id="121224"/>
    <lineage>
        <taxon>Eukaryota</taxon>
        <taxon>Metazoa</taxon>
        <taxon>Ecdysozoa</taxon>
        <taxon>Arthropoda</taxon>
        <taxon>Hexapoda</taxon>
        <taxon>Insecta</taxon>
        <taxon>Pterygota</taxon>
        <taxon>Neoptera</taxon>
        <taxon>Paraneoptera</taxon>
        <taxon>Psocodea</taxon>
        <taxon>Troctomorpha</taxon>
        <taxon>Phthiraptera</taxon>
        <taxon>Anoplura</taxon>
        <taxon>Pediculidae</taxon>
        <taxon>Pediculus</taxon>
    </lineage>
</organism>
<dbReference type="InParanoid" id="E0VX37"/>
<evidence type="ECO:0000313" key="1">
    <source>
        <dbReference type="EMBL" id="EEB17943.1"/>
    </source>
</evidence>
<dbReference type="HOGENOM" id="CLU_1549483_0_0_1"/>